<dbReference type="PROSITE" id="PS50943">
    <property type="entry name" value="HTH_CROC1"/>
    <property type="match status" value="1"/>
</dbReference>
<evidence type="ECO:0000313" key="2">
    <source>
        <dbReference type="EMBL" id="GGM15790.1"/>
    </source>
</evidence>
<dbReference type="CDD" id="cd00093">
    <property type="entry name" value="HTH_XRE"/>
    <property type="match status" value="1"/>
</dbReference>
<comment type="caution">
    <text evidence="2">The sequence shown here is derived from an EMBL/GenBank/DDBJ whole genome shotgun (WGS) entry which is preliminary data.</text>
</comment>
<accession>A0A917TB47</accession>
<evidence type="ECO:0000259" key="1">
    <source>
        <dbReference type="PROSITE" id="PS50943"/>
    </source>
</evidence>
<dbReference type="RefSeq" id="WP_190249104.1">
    <property type="nucleotide sequence ID" value="NZ_BMPI01000006.1"/>
</dbReference>
<dbReference type="SUPFAM" id="SSF47413">
    <property type="entry name" value="lambda repressor-like DNA-binding domains"/>
    <property type="match status" value="1"/>
</dbReference>
<sequence>MSLGDTPAVARRRVRLAIRDARNAKGYTQGQVADAMDWSLSKVMRIESGEVTISPNDLRPLLNYLGIRDRVLIESLVQSAKASKQRRWWDESRFQGMITPAMRQLIGLEAEATIIRHFYPLYFPGVLQTREYARGIMDQYSHELTPKERDARIEARIRRKQGLLQREPRPRVFTLLDESVLLRTMGIGRVNLGQQLNEVAEAIQDGWLSARIHPFDNAYPGVGEFELLYLEADDVAHAVLYRESLVFDEIVDNAHRIVQHRALWDRMWNAAISKEQSTQMIKTRAEELLRSDP</sequence>
<dbReference type="Pfam" id="PF19054">
    <property type="entry name" value="DUF5753"/>
    <property type="match status" value="1"/>
</dbReference>
<dbReference type="InterPro" id="IPR001387">
    <property type="entry name" value="Cro/C1-type_HTH"/>
</dbReference>
<keyword evidence="3" id="KW-1185">Reference proteome</keyword>
<gene>
    <name evidence="2" type="ORF">GCM10007977_016250</name>
</gene>
<reference evidence="2" key="2">
    <citation type="submission" date="2020-09" db="EMBL/GenBank/DDBJ databases">
        <authorList>
            <person name="Sun Q."/>
            <person name="Ohkuma M."/>
        </authorList>
    </citation>
    <scope>NUCLEOTIDE SEQUENCE</scope>
    <source>
        <strain evidence="2">JCM 19831</strain>
    </source>
</reference>
<dbReference type="Pfam" id="PF13560">
    <property type="entry name" value="HTH_31"/>
    <property type="match status" value="1"/>
</dbReference>
<dbReference type="GO" id="GO:0003677">
    <property type="term" value="F:DNA binding"/>
    <property type="evidence" value="ECO:0007669"/>
    <property type="project" value="InterPro"/>
</dbReference>
<protein>
    <submittedName>
        <fullName evidence="2">Transcriptional regulator</fullName>
    </submittedName>
</protein>
<dbReference type="Gene3D" id="1.10.260.40">
    <property type="entry name" value="lambda repressor-like DNA-binding domains"/>
    <property type="match status" value="1"/>
</dbReference>
<evidence type="ECO:0000313" key="3">
    <source>
        <dbReference type="Proteomes" id="UP000642070"/>
    </source>
</evidence>
<dbReference type="Proteomes" id="UP000642070">
    <property type="component" value="Unassembled WGS sequence"/>
</dbReference>
<feature type="domain" description="HTH cro/C1-type" evidence="1">
    <location>
        <begin position="18"/>
        <end position="72"/>
    </location>
</feature>
<dbReference type="EMBL" id="BMPI01000006">
    <property type="protein sequence ID" value="GGM15790.1"/>
    <property type="molecule type" value="Genomic_DNA"/>
</dbReference>
<dbReference type="InterPro" id="IPR010982">
    <property type="entry name" value="Lambda_DNA-bd_dom_sf"/>
</dbReference>
<dbReference type="AlphaFoldDB" id="A0A917TB47"/>
<proteinExistence type="predicted"/>
<reference evidence="2" key="1">
    <citation type="journal article" date="2014" name="Int. J. Syst. Evol. Microbiol.">
        <title>Complete genome sequence of Corynebacterium casei LMG S-19264T (=DSM 44701T), isolated from a smear-ripened cheese.</title>
        <authorList>
            <consortium name="US DOE Joint Genome Institute (JGI-PGF)"/>
            <person name="Walter F."/>
            <person name="Albersmeier A."/>
            <person name="Kalinowski J."/>
            <person name="Ruckert C."/>
        </authorList>
    </citation>
    <scope>NUCLEOTIDE SEQUENCE</scope>
    <source>
        <strain evidence="2">JCM 19831</strain>
    </source>
</reference>
<dbReference type="InterPro" id="IPR043917">
    <property type="entry name" value="DUF5753"/>
</dbReference>
<organism evidence="2 3">
    <name type="scientific">Dactylosporangium sucinum</name>
    <dbReference type="NCBI Taxonomy" id="1424081"/>
    <lineage>
        <taxon>Bacteria</taxon>
        <taxon>Bacillati</taxon>
        <taxon>Actinomycetota</taxon>
        <taxon>Actinomycetes</taxon>
        <taxon>Micromonosporales</taxon>
        <taxon>Micromonosporaceae</taxon>
        <taxon>Dactylosporangium</taxon>
    </lineage>
</organism>
<name>A0A917TB47_9ACTN</name>
<dbReference type="SMART" id="SM00530">
    <property type="entry name" value="HTH_XRE"/>
    <property type="match status" value="1"/>
</dbReference>